<reference evidence="3" key="1">
    <citation type="submission" date="2018-09" db="EMBL/GenBank/DDBJ databases">
        <authorList>
            <person name="Livingstone P.G."/>
            <person name="Whitworth D.E."/>
        </authorList>
    </citation>
    <scope>NUCLEOTIDE SEQUENCE [LARGE SCALE GENOMIC DNA]</scope>
    <source>
        <strain evidence="3">CA054A</strain>
    </source>
</reference>
<dbReference type="AlphaFoldDB" id="A0A3A8JFC2"/>
<evidence type="ECO:0000313" key="2">
    <source>
        <dbReference type="EMBL" id="RKG93698.1"/>
    </source>
</evidence>
<dbReference type="Gene3D" id="1.25.40.10">
    <property type="entry name" value="Tetratricopeptide repeat domain"/>
    <property type="match status" value="1"/>
</dbReference>
<evidence type="ECO:0000313" key="3">
    <source>
        <dbReference type="Proteomes" id="UP000268094"/>
    </source>
</evidence>
<dbReference type="OrthoDB" id="5526017at2"/>
<gene>
    <name evidence="2" type="ORF">D7V88_01830</name>
</gene>
<dbReference type="InterPro" id="IPR041916">
    <property type="entry name" value="Anti_sigma_zinc_sf"/>
</dbReference>
<dbReference type="SUPFAM" id="SSF48452">
    <property type="entry name" value="TPR-like"/>
    <property type="match status" value="1"/>
</dbReference>
<feature type="domain" description="CHAT" evidence="1">
    <location>
        <begin position="844"/>
        <end position="987"/>
    </location>
</feature>
<dbReference type="InterPro" id="IPR011990">
    <property type="entry name" value="TPR-like_helical_dom_sf"/>
</dbReference>
<dbReference type="EMBL" id="RAVZ01000005">
    <property type="protein sequence ID" value="RKG93698.1"/>
    <property type="molecule type" value="Genomic_DNA"/>
</dbReference>
<sequence>MIADCANLAAFVDGHLPPEAHEGFLAHLTGCEACGVRFHDLLQLDVLGRLAMEGTGSPQAALEAAPLPDAAPAPLPLPPPEPVRPGRRPWRVAGGLALAVGMAAVTGLPGRTAREAPLPWRASAANRPLEARLTYAAVGGHRPYVPQRGALPEVTPLPLRELVALEDREDWHGLSTAYLLSGDPRQALTWLQRAPATPDLDSDRAVAAVGLGAAKAGEQGPLDEALRLLEGTLRARPDHPQALWNRALVLRDMDLPLLAADSFEAVAKQGEPGWSAEAAARARVLREKTQARGRAWKQAQAATQDLMTDPGARLPLEEAGKLPGIVRVAFYDAVRAAASRDAVLRLHPLAEALDRAYGGTRLREYVTRVAEHDFRRRGPLARDYARFTQDKHPSRETFLEALRRSGEDDLYVGALGYELNQGRPVDVEAFVRAADGLGDPWFHLIAEQTRANREVQDGQWWKAEARVLEALRTCEAQRLAYRCARLQLWLSDMYLQELHRPADAWVHAVRGWQLAKQTEEWELERQFLQALGQVARLGHALPTASAYLRESLARTPEDPKQRSYVHRNLANVAWLGFRIDEAREEMEQTLESGGPLGMAGALVLSDLARFGPLDGAADAMRRTLTELRRTATRPGERALTDFIEGQFELERDRTAGRGLLWSAITQAEQWPADANARRARGYAHAALISEAGRTGAFAEALVLVERQLRVSSVPDTCVLAVSVQHERTVAVVRGATGEVLGSLDSGRTAPLGKETSGLVPAPLQQALRDCAHVEVLAPPPVNGLPGLLPPDMAWSYRVGRGATAGLGPKEGAHLVVAGVDAPAALGLPRLAPMEPPSRIDPRRVTLEGTRATPSRVLEALGTATEVEIHTHGVFSPELSDASLLVLSPEGDGRYALTADQVRSRKLSGAPLVLLAACGAAHTAPFPHESFSLPVAFVEAGARAVLAATVAIPDTAGRFFDAVRERIRAGVLPSIALRDERRQWLSASPDAGWVRDVLLFE</sequence>
<dbReference type="RefSeq" id="WP_120538844.1">
    <property type="nucleotide sequence ID" value="NZ_RAVZ01000005.1"/>
</dbReference>
<organism evidence="2 3">
    <name type="scientific">Corallococcus terminator</name>
    <dbReference type="NCBI Taxonomy" id="2316733"/>
    <lineage>
        <taxon>Bacteria</taxon>
        <taxon>Pseudomonadati</taxon>
        <taxon>Myxococcota</taxon>
        <taxon>Myxococcia</taxon>
        <taxon>Myxococcales</taxon>
        <taxon>Cystobacterineae</taxon>
        <taxon>Myxococcaceae</taxon>
        <taxon>Corallococcus</taxon>
    </lineage>
</organism>
<accession>A0A3A8JFC2</accession>
<protein>
    <submittedName>
        <fullName evidence="2">CHAT domain-containing protein</fullName>
    </submittedName>
</protein>
<name>A0A3A8JFC2_9BACT</name>
<keyword evidence="3" id="KW-1185">Reference proteome</keyword>
<evidence type="ECO:0000259" key="1">
    <source>
        <dbReference type="Pfam" id="PF12770"/>
    </source>
</evidence>
<dbReference type="Proteomes" id="UP000268094">
    <property type="component" value="Unassembled WGS sequence"/>
</dbReference>
<dbReference type="InterPro" id="IPR024983">
    <property type="entry name" value="CHAT_dom"/>
</dbReference>
<comment type="caution">
    <text evidence="2">The sequence shown here is derived from an EMBL/GenBank/DDBJ whole genome shotgun (WGS) entry which is preliminary data.</text>
</comment>
<proteinExistence type="predicted"/>
<dbReference type="Pfam" id="PF12770">
    <property type="entry name" value="CHAT"/>
    <property type="match status" value="1"/>
</dbReference>
<dbReference type="Gene3D" id="1.10.10.1320">
    <property type="entry name" value="Anti-sigma factor, zinc-finger domain"/>
    <property type="match status" value="1"/>
</dbReference>